<evidence type="ECO:0000256" key="5">
    <source>
        <dbReference type="SAM" id="MobiDB-lite"/>
    </source>
</evidence>
<dbReference type="PANTHER" id="PTHR30537:SF26">
    <property type="entry name" value="GLYCINE CLEAVAGE SYSTEM TRANSCRIPTIONAL ACTIVATOR"/>
    <property type="match status" value="1"/>
</dbReference>
<sequence>MTPRQLPLYGLQVFEVAARHMSFTLAADELCLTQGAVSKQIAQLEQQLGYPLFHRQVRRLVLTSEGEALLPYVTRALATLGKGVEAARLARDHLRLKAPSCISRWLLREIMQFRKEHPEIEVEVTSVHEHDVDFAKEPFDLAIVFGPVPARQPRQTALFREQLTPVCAPALLESFGHSLNEPEDLVRFPLLHASRDRRDWTLWLKSVGAKGVNPASGQLFDTLDLAMNAAQQGFGVSMADVVLLEEELKRGTVITPFAQTLFTGNGYLLALPAARRTAEAAQLLHDWLAARHPLSDEPQPGPVPGETSAQAMP</sequence>
<keyword evidence="3" id="KW-0238">DNA-binding</keyword>
<dbReference type="EMBL" id="FXAG01000019">
    <property type="protein sequence ID" value="SMF42128.1"/>
    <property type="molecule type" value="Genomic_DNA"/>
</dbReference>
<dbReference type="InterPro" id="IPR036388">
    <property type="entry name" value="WH-like_DNA-bd_sf"/>
</dbReference>
<evidence type="ECO:0000313" key="8">
    <source>
        <dbReference type="Proteomes" id="UP000192920"/>
    </source>
</evidence>
<dbReference type="PRINTS" id="PR00039">
    <property type="entry name" value="HTHLYSR"/>
</dbReference>
<dbReference type="PROSITE" id="PS50931">
    <property type="entry name" value="HTH_LYSR"/>
    <property type="match status" value="1"/>
</dbReference>
<dbReference type="STRING" id="1123014.SAMN02745746_03152"/>
<feature type="domain" description="HTH lysR-type" evidence="6">
    <location>
        <begin position="1"/>
        <end position="63"/>
    </location>
</feature>
<comment type="similarity">
    <text evidence="1">Belongs to the LysR transcriptional regulatory family.</text>
</comment>
<evidence type="ECO:0000256" key="3">
    <source>
        <dbReference type="ARBA" id="ARBA00023125"/>
    </source>
</evidence>
<dbReference type="InterPro" id="IPR005119">
    <property type="entry name" value="LysR_subst-bd"/>
</dbReference>
<dbReference type="Proteomes" id="UP000192920">
    <property type="component" value="Unassembled WGS sequence"/>
</dbReference>
<proteinExistence type="inferred from homology"/>
<dbReference type="SUPFAM" id="SSF53850">
    <property type="entry name" value="Periplasmic binding protein-like II"/>
    <property type="match status" value="1"/>
</dbReference>
<accession>A0A1Y6C3J7</accession>
<dbReference type="FunFam" id="1.10.10.10:FF:000038">
    <property type="entry name" value="Glycine cleavage system transcriptional activator"/>
    <property type="match status" value="1"/>
</dbReference>
<dbReference type="GO" id="GO:0006351">
    <property type="term" value="P:DNA-templated transcription"/>
    <property type="evidence" value="ECO:0007669"/>
    <property type="project" value="TreeGrafter"/>
</dbReference>
<evidence type="ECO:0000259" key="6">
    <source>
        <dbReference type="PROSITE" id="PS50931"/>
    </source>
</evidence>
<organism evidence="7 8">
    <name type="scientific">Pseudogulbenkiania subflava DSM 22618</name>
    <dbReference type="NCBI Taxonomy" id="1123014"/>
    <lineage>
        <taxon>Bacteria</taxon>
        <taxon>Pseudomonadati</taxon>
        <taxon>Pseudomonadota</taxon>
        <taxon>Betaproteobacteria</taxon>
        <taxon>Neisseriales</taxon>
        <taxon>Chromobacteriaceae</taxon>
        <taxon>Pseudogulbenkiania</taxon>
    </lineage>
</organism>
<dbReference type="InterPro" id="IPR058163">
    <property type="entry name" value="LysR-type_TF_proteobact-type"/>
</dbReference>
<keyword evidence="8" id="KW-1185">Reference proteome</keyword>
<dbReference type="InterPro" id="IPR036390">
    <property type="entry name" value="WH_DNA-bd_sf"/>
</dbReference>
<dbReference type="Pfam" id="PF03466">
    <property type="entry name" value="LysR_substrate"/>
    <property type="match status" value="1"/>
</dbReference>
<dbReference type="Gene3D" id="3.40.190.10">
    <property type="entry name" value="Periplasmic binding protein-like II"/>
    <property type="match status" value="2"/>
</dbReference>
<keyword evidence="4" id="KW-0804">Transcription</keyword>
<dbReference type="GO" id="GO:0003700">
    <property type="term" value="F:DNA-binding transcription factor activity"/>
    <property type="evidence" value="ECO:0007669"/>
    <property type="project" value="InterPro"/>
</dbReference>
<dbReference type="SUPFAM" id="SSF46785">
    <property type="entry name" value="Winged helix' DNA-binding domain"/>
    <property type="match status" value="1"/>
</dbReference>
<dbReference type="CDD" id="cd08432">
    <property type="entry name" value="PBP2_GcdR_TrpI_HvrB_AmpR_like"/>
    <property type="match status" value="1"/>
</dbReference>
<name>A0A1Y6C3J7_9NEIS</name>
<dbReference type="AlphaFoldDB" id="A0A1Y6C3J7"/>
<dbReference type="Gene3D" id="1.10.10.10">
    <property type="entry name" value="Winged helix-like DNA-binding domain superfamily/Winged helix DNA-binding domain"/>
    <property type="match status" value="1"/>
</dbReference>
<evidence type="ECO:0000256" key="1">
    <source>
        <dbReference type="ARBA" id="ARBA00009437"/>
    </source>
</evidence>
<dbReference type="GO" id="GO:0043565">
    <property type="term" value="F:sequence-specific DNA binding"/>
    <property type="evidence" value="ECO:0007669"/>
    <property type="project" value="TreeGrafter"/>
</dbReference>
<protein>
    <submittedName>
        <fullName evidence="7">LysR family transcriptional regulator, glycine cleavage system transcriptional activator</fullName>
    </submittedName>
</protein>
<dbReference type="PANTHER" id="PTHR30537">
    <property type="entry name" value="HTH-TYPE TRANSCRIPTIONAL REGULATOR"/>
    <property type="match status" value="1"/>
</dbReference>
<dbReference type="Pfam" id="PF00126">
    <property type="entry name" value="HTH_1"/>
    <property type="match status" value="1"/>
</dbReference>
<evidence type="ECO:0000256" key="2">
    <source>
        <dbReference type="ARBA" id="ARBA00023015"/>
    </source>
</evidence>
<feature type="region of interest" description="Disordered" evidence="5">
    <location>
        <begin position="292"/>
        <end position="313"/>
    </location>
</feature>
<gene>
    <name evidence="7" type="ORF">SAMN02745746_03152</name>
</gene>
<keyword evidence="2" id="KW-0805">Transcription regulation</keyword>
<evidence type="ECO:0000256" key="4">
    <source>
        <dbReference type="ARBA" id="ARBA00023163"/>
    </source>
</evidence>
<evidence type="ECO:0000313" key="7">
    <source>
        <dbReference type="EMBL" id="SMF42128.1"/>
    </source>
</evidence>
<reference evidence="8" key="1">
    <citation type="submission" date="2017-04" db="EMBL/GenBank/DDBJ databases">
        <authorList>
            <person name="Varghese N."/>
            <person name="Submissions S."/>
        </authorList>
    </citation>
    <scope>NUCLEOTIDE SEQUENCE [LARGE SCALE GENOMIC DNA]</scope>
    <source>
        <strain evidence="8">DSM 22618</strain>
    </source>
</reference>
<dbReference type="RefSeq" id="WP_085277268.1">
    <property type="nucleotide sequence ID" value="NZ_FXAG01000019.1"/>
</dbReference>
<dbReference type="InterPro" id="IPR000847">
    <property type="entry name" value="LysR_HTH_N"/>
</dbReference>